<evidence type="ECO:0000256" key="7">
    <source>
        <dbReference type="ARBA" id="ARBA00023136"/>
    </source>
</evidence>
<feature type="transmembrane region" description="Helical" evidence="8">
    <location>
        <begin position="291"/>
        <end position="316"/>
    </location>
</feature>
<organism evidence="9 10">
    <name type="scientific">Paenibacillus endophyticus</name>
    <dbReference type="NCBI Taxonomy" id="1294268"/>
    <lineage>
        <taxon>Bacteria</taxon>
        <taxon>Bacillati</taxon>
        <taxon>Bacillota</taxon>
        <taxon>Bacilli</taxon>
        <taxon>Bacillales</taxon>
        <taxon>Paenibacillaceae</taxon>
        <taxon>Paenibacillus</taxon>
    </lineage>
</organism>
<sequence length="346" mass="35593">MSSPLNSKALAGSKLRTRPLTATIILFGGVAALLFSLALSISVGAADISLGTVWNGVFHFDAENIQHQIIKELRMPRALAAALVGAAFAVAGSVMQGMTRNPLADSSLLGINAGAGFMLALCFAFFPSISYTGLMLVCFLGAAVSMGLVYGIGSMAKGGLTPVRLTLAGAAVGALLLAITEGIALYYKIGQDLAFWYAGGVAGTKWEQIQIVSPWVIGALIGAIVLSRSITLLSLGEDVAAGLGQRTGLVKAAGVIIVLLLAGTAVSAVGSIGFVGLIIPHISRFLVGVDYRWIIPSSAVLGSLLMVLADIGGRIINPPQEVAIGIIIAVLGVPFFLYLVTKMKGE</sequence>
<dbReference type="Proteomes" id="UP000518605">
    <property type="component" value="Unassembled WGS sequence"/>
</dbReference>
<feature type="transmembrane region" description="Helical" evidence="8">
    <location>
        <begin position="255"/>
        <end position="279"/>
    </location>
</feature>
<keyword evidence="5 8" id="KW-0812">Transmembrane</keyword>
<protein>
    <submittedName>
        <fullName evidence="9">Iron complex transport system permease protein</fullName>
    </submittedName>
</protein>
<feature type="transmembrane region" description="Helical" evidence="8">
    <location>
        <begin position="78"/>
        <end position="95"/>
    </location>
</feature>
<evidence type="ECO:0000313" key="9">
    <source>
        <dbReference type="EMBL" id="MBB3154982.1"/>
    </source>
</evidence>
<evidence type="ECO:0000256" key="3">
    <source>
        <dbReference type="ARBA" id="ARBA00022448"/>
    </source>
</evidence>
<accession>A0A7W5CC30</accession>
<dbReference type="PANTHER" id="PTHR30472">
    <property type="entry name" value="FERRIC ENTEROBACTIN TRANSPORT SYSTEM PERMEASE PROTEIN"/>
    <property type="match status" value="1"/>
</dbReference>
<dbReference type="AlphaFoldDB" id="A0A7W5CC30"/>
<dbReference type="FunFam" id="1.10.3470.10:FF:000001">
    <property type="entry name" value="Vitamin B12 ABC transporter permease BtuC"/>
    <property type="match status" value="1"/>
</dbReference>
<dbReference type="EMBL" id="JACHXW010000020">
    <property type="protein sequence ID" value="MBB3154982.1"/>
    <property type="molecule type" value="Genomic_DNA"/>
</dbReference>
<dbReference type="CDD" id="cd06550">
    <property type="entry name" value="TM_ABC_iron-siderophores_like"/>
    <property type="match status" value="1"/>
</dbReference>
<dbReference type="SUPFAM" id="SSF81345">
    <property type="entry name" value="ABC transporter involved in vitamin B12 uptake, BtuC"/>
    <property type="match status" value="1"/>
</dbReference>
<feature type="transmembrane region" description="Helical" evidence="8">
    <location>
        <begin position="322"/>
        <end position="340"/>
    </location>
</feature>
<keyword evidence="3" id="KW-0813">Transport</keyword>
<evidence type="ECO:0000256" key="8">
    <source>
        <dbReference type="SAM" id="Phobius"/>
    </source>
</evidence>
<dbReference type="Gene3D" id="1.10.3470.10">
    <property type="entry name" value="ABC transporter involved in vitamin B12 uptake, BtuC"/>
    <property type="match status" value="1"/>
</dbReference>
<comment type="similarity">
    <text evidence="2">Belongs to the binding-protein-dependent transport system permease family. FecCD subfamily.</text>
</comment>
<keyword evidence="7 8" id="KW-0472">Membrane</keyword>
<reference evidence="9 10" key="1">
    <citation type="submission" date="2020-08" db="EMBL/GenBank/DDBJ databases">
        <title>Genomic Encyclopedia of Type Strains, Phase III (KMG-III): the genomes of soil and plant-associated and newly described type strains.</title>
        <authorList>
            <person name="Whitman W."/>
        </authorList>
    </citation>
    <scope>NUCLEOTIDE SEQUENCE [LARGE SCALE GENOMIC DNA]</scope>
    <source>
        <strain evidence="9 10">CECT 8234</strain>
    </source>
</reference>
<dbReference type="GO" id="GO:0005886">
    <property type="term" value="C:plasma membrane"/>
    <property type="evidence" value="ECO:0007669"/>
    <property type="project" value="UniProtKB-SubCell"/>
</dbReference>
<keyword evidence="10" id="KW-1185">Reference proteome</keyword>
<evidence type="ECO:0000256" key="4">
    <source>
        <dbReference type="ARBA" id="ARBA00022475"/>
    </source>
</evidence>
<evidence type="ECO:0000256" key="1">
    <source>
        <dbReference type="ARBA" id="ARBA00004651"/>
    </source>
</evidence>
<keyword evidence="4" id="KW-1003">Cell membrane</keyword>
<dbReference type="InterPro" id="IPR037294">
    <property type="entry name" value="ABC_BtuC-like"/>
</dbReference>
<dbReference type="GO" id="GO:0033214">
    <property type="term" value="P:siderophore-iron import into cell"/>
    <property type="evidence" value="ECO:0007669"/>
    <property type="project" value="TreeGrafter"/>
</dbReference>
<evidence type="ECO:0000313" key="10">
    <source>
        <dbReference type="Proteomes" id="UP000518605"/>
    </source>
</evidence>
<evidence type="ECO:0000256" key="5">
    <source>
        <dbReference type="ARBA" id="ARBA00022692"/>
    </source>
</evidence>
<comment type="caution">
    <text evidence="9">The sequence shown here is derived from an EMBL/GenBank/DDBJ whole genome shotgun (WGS) entry which is preliminary data.</text>
</comment>
<dbReference type="Pfam" id="PF01032">
    <property type="entry name" value="FecCD"/>
    <property type="match status" value="1"/>
</dbReference>
<feature type="transmembrane region" description="Helical" evidence="8">
    <location>
        <begin position="133"/>
        <end position="153"/>
    </location>
</feature>
<dbReference type="GO" id="GO:0022857">
    <property type="term" value="F:transmembrane transporter activity"/>
    <property type="evidence" value="ECO:0007669"/>
    <property type="project" value="InterPro"/>
</dbReference>
<dbReference type="PANTHER" id="PTHR30472:SF65">
    <property type="entry name" value="SIDEROPHORE TRANSPORT SYSTEM PERMEASE PROTEIN YFIZ-RELATED"/>
    <property type="match status" value="1"/>
</dbReference>
<gene>
    <name evidence="9" type="ORF">FHS16_005081</name>
</gene>
<comment type="subcellular location">
    <subcellularLocation>
        <location evidence="1">Cell membrane</location>
        <topology evidence="1">Multi-pass membrane protein</topology>
    </subcellularLocation>
</comment>
<evidence type="ECO:0000256" key="2">
    <source>
        <dbReference type="ARBA" id="ARBA00007935"/>
    </source>
</evidence>
<name>A0A7W5CC30_9BACL</name>
<feature type="transmembrane region" description="Helical" evidence="8">
    <location>
        <begin position="107"/>
        <end position="126"/>
    </location>
</feature>
<dbReference type="RefSeq" id="WP_183569248.1">
    <property type="nucleotide sequence ID" value="NZ_CBCSLB010000002.1"/>
</dbReference>
<keyword evidence="6 8" id="KW-1133">Transmembrane helix</keyword>
<proteinExistence type="inferred from homology"/>
<evidence type="ECO:0000256" key="6">
    <source>
        <dbReference type="ARBA" id="ARBA00022989"/>
    </source>
</evidence>
<feature type="transmembrane region" description="Helical" evidence="8">
    <location>
        <begin position="165"/>
        <end position="187"/>
    </location>
</feature>
<feature type="transmembrane region" description="Helical" evidence="8">
    <location>
        <begin position="20"/>
        <end position="41"/>
    </location>
</feature>
<feature type="transmembrane region" description="Helical" evidence="8">
    <location>
        <begin position="215"/>
        <end position="235"/>
    </location>
</feature>
<dbReference type="InterPro" id="IPR000522">
    <property type="entry name" value="ABC_transptr_permease_BtuC"/>
</dbReference>